<name>A0A6U8MUR1_9EUGL</name>
<proteinExistence type="inferred from homology"/>
<sequence>MPDYGKHDYWDDRYKANDTTFDWYVTYEPLKEMIQPFMKPDSKILVIGCGNSRLSAQLYESGYRNITNCDISEVCITQMKQRYKDMDSMDWVVKDVTKLDYPDNSFDLVIDKGTTDAILCGVNSFHNVYQMNKHISRCLKKGSHFVCISYGQPDTRIDHFRRKKLNWEVDHKTVDKPVFSSDAAPSSNYHVYIMTKGDEVQVDDDDDDDDDEEDDDFYDKFQTNANIS</sequence>
<keyword evidence="2" id="KW-0489">Methyltransferase</keyword>
<evidence type="ECO:0000259" key="4">
    <source>
        <dbReference type="Pfam" id="PF08241"/>
    </source>
</evidence>
<evidence type="ECO:0000313" key="5">
    <source>
        <dbReference type="EMBL" id="CAD9040033.1"/>
    </source>
</evidence>
<accession>A0A6U8MUR1</accession>
<dbReference type="SUPFAM" id="SSF53335">
    <property type="entry name" value="S-adenosyl-L-methionine-dependent methyltransferases"/>
    <property type="match status" value="1"/>
</dbReference>
<keyword evidence="3" id="KW-0808">Transferase</keyword>
<dbReference type="GO" id="GO:0032259">
    <property type="term" value="P:methylation"/>
    <property type="evidence" value="ECO:0007669"/>
    <property type="project" value="UniProtKB-KW"/>
</dbReference>
<gene>
    <name evidence="5" type="ORF">EGYM00392_LOCUS51199</name>
    <name evidence="6" type="ORF">EGYM00392_LOCUS51239</name>
</gene>
<dbReference type="GO" id="GO:0008757">
    <property type="term" value="F:S-adenosylmethionine-dependent methyltransferase activity"/>
    <property type="evidence" value="ECO:0007669"/>
    <property type="project" value="InterPro"/>
</dbReference>
<dbReference type="PANTHER" id="PTHR12176:SF74">
    <property type="entry name" value="METHYLTRANSFERASE DOMAIN-CONTAINING PROTEIN"/>
    <property type="match status" value="1"/>
</dbReference>
<comment type="similarity">
    <text evidence="1">Belongs to the methyltransferase superfamily.</text>
</comment>
<dbReference type="Pfam" id="PF08241">
    <property type="entry name" value="Methyltransf_11"/>
    <property type="match status" value="1"/>
</dbReference>
<feature type="domain" description="Methyltransferase type 11" evidence="4">
    <location>
        <begin position="46"/>
        <end position="147"/>
    </location>
</feature>
<reference evidence="5" key="1">
    <citation type="submission" date="2021-01" db="EMBL/GenBank/DDBJ databases">
        <authorList>
            <person name="Corre E."/>
            <person name="Pelletier E."/>
            <person name="Niang G."/>
            <person name="Scheremetjew M."/>
            <person name="Finn R."/>
            <person name="Kale V."/>
            <person name="Holt S."/>
            <person name="Cochrane G."/>
            <person name="Meng A."/>
            <person name="Brown T."/>
            <person name="Cohen L."/>
        </authorList>
    </citation>
    <scope>NUCLEOTIDE SEQUENCE</scope>
    <source>
        <strain evidence="5">NIES-381</strain>
    </source>
</reference>
<dbReference type="FunFam" id="3.40.50.150:FF:000217">
    <property type="entry name" value="Methyltransferase protein 13"/>
    <property type="match status" value="1"/>
</dbReference>
<dbReference type="EMBL" id="HBGA01139435">
    <property type="protein sequence ID" value="CAD9040073.1"/>
    <property type="molecule type" value="Transcribed_RNA"/>
</dbReference>
<dbReference type="PANTHER" id="PTHR12176">
    <property type="entry name" value="SAM-DEPENDENT METHYLTRANSFERASE SUPERFAMILY PROTEIN"/>
    <property type="match status" value="1"/>
</dbReference>
<dbReference type="AlphaFoldDB" id="A0A6U8MUR1"/>
<dbReference type="Gene3D" id="3.40.50.150">
    <property type="entry name" value="Vaccinia Virus protein VP39"/>
    <property type="match status" value="1"/>
</dbReference>
<dbReference type="EMBL" id="HBGA01139324">
    <property type="protein sequence ID" value="CAD9040033.1"/>
    <property type="molecule type" value="Transcribed_RNA"/>
</dbReference>
<organism evidence="5">
    <name type="scientific">Eutreptiella gymnastica</name>
    <dbReference type="NCBI Taxonomy" id="73025"/>
    <lineage>
        <taxon>Eukaryota</taxon>
        <taxon>Discoba</taxon>
        <taxon>Euglenozoa</taxon>
        <taxon>Euglenida</taxon>
        <taxon>Spirocuta</taxon>
        <taxon>Euglenophyceae</taxon>
        <taxon>Eutreptiales</taxon>
        <taxon>Eutreptiaceae</taxon>
        <taxon>Eutreptiella</taxon>
    </lineage>
</organism>
<evidence type="ECO:0000313" key="6">
    <source>
        <dbReference type="EMBL" id="CAD9040073.1"/>
    </source>
</evidence>
<dbReference type="CDD" id="cd02440">
    <property type="entry name" value="AdoMet_MTases"/>
    <property type="match status" value="1"/>
</dbReference>
<dbReference type="InterPro" id="IPR051419">
    <property type="entry name" value="Lys/N-term_MeTrsfase_sf"/>
</dbReference>
<evidence type="ECO:0000256" key="2">
    <source>
        <dbReference type="ARBA" id="ARBA00022603"/>
    </source>
</evidence>
<dbReference type="InterPro" id="IPR029063">
    <property type="entry name" value="SAM-dependent_MTases_sf"/>
</dbReference>
<evidence type="ECO:0000256" key="3">
    <source>
        <dbReference type="ARBA" id="ARBA00022679"/>
    </source>
</evidence>
<dbReference type="InterPro" id="IPR013216">
    <property type="entry name" value="Methyltransf_11"/>
</dbReference>
<protein>
    <recommendedName>
        <fullName evidence="4">Methyltransferase type 11 domain-containing protein</fullName>
    </recommendedName>
</protein>
<evidence type="ECO:0000256" key="1">
    <source>
        <dbReference type="ARBA" id="ARBA00008361"/>
    </source>
</evidence>